<dbReference type="Pfam" id="PF06985">
    <property type="entry name" value="HET"/>
    <property type="match status" value="1"/>
</dbReference>
<dbReference type="InterPro" id="IPR010730">
    <property type="entry name" value="HET"/>
</dbReference>
<organism evidence="2 3">
    <name type="scientific">Diplodia intermedia</name>
    <dbReference type="NCBI Taxonomy" id="856260"/>
    <lineage>
        <taxon>Eukaryota</taxon>
        <taxon>Fungi</taxon>
        <taxon>Dikarya</taxon>
        <taxon>Ascomycota</taxon>
        <taxon>Pezizomycotina</taxon>
        <taxon>Dothideomycetes</taxon>
        <taxon>Dothideomycetes incertae sedis</taxon>
        <taxon>Botryosphaeriales</taxon>
        <taxon>Botryosphaeriaceae</taxon>
        <taxon>Diplodia</taxon>
    </lineage>
</organism>
<gene>
    <name evidence="2" type="ORF">SLS58_008682</name>
</gene>
<proteinExistence type="predicted"/>
<dbReference type="PANTHER" id="PTHR24148:SF73">
    <property type="entry name" value="HET DOMAIN PROTEIN (AFU_ORTHOLOGUE AFUA_8G01020)"/>
    <property type="match status" value="1"/>
</dbReference>
<evidence type="ECO:0000259" key="1">
    <source>
        <dbReference type="Pfam" id="PF06985"/>
    </source>
</evidence>
<feature type="domain" description="Heterokaryon incompatibility" evidence="1">
    <location>
        <begin position="52"/>
        <end position="153"/>
    </location>
</feature>
<comment type="caution">
    <text evidence="2">The sequence shown here is derived from an EMBL/GenBank/DDBJ whole genome shotgun (WGS) entry which is preliminary data.</text>
</comment>
<sequence>MDAESNDFNYEALQSDRHIRLLKITGLSSDDAEAQPCSFSLIHVSLDDNFPFEAVSYAWGDPTLSHTMCLSTSSGSKQLAITHSVFEALPYLARVAKEETGHLWIDQLCIDQKNLEERGRQVRLMGEIYSSALRTLIWLGPEEPGQQNENCRTERETVMESRIGLWK</sequence>
<dbReference type="InterPro" id="IPR052895">
    <property type="entry name" value="HetReg/Transcr_Mod"/>
</dbReference>
<protein>
    <recommendedName>
        <fullName evidence="1">Heterokaryon incompatibility domain-containing protein</fullName>
    </recommendedName>
</protein>
<reference evidence="2 3" key="1">
    <citation type="journal article" date="2023" name="Plant Dis.">
        <title>First Report of Diplodia intermedia Causing Canker and Dieback Diseases on Apple Trees in Canada.</title>
        <authorList>
            <person name="Ellouze W."/>
            <person name="Ilyukhin E."/>
            <person name="Sulman M."/>
            <person name="Ali S."/>
        </authorList>
    </citation>
    <scope>NUCLEOTIDE SEQUENCE [LARGE SCALE GENOMIC DNA]</scope>
    <source>
        <strain evidence="2 3">M45-28</strain>
    </source>
</reference>
<evidence type="ECO:0000313" key="2">
    <source>
        <dbReference type="EMBL" id="KAL1638651.1"/>
    </source>
</evidence>
<evidence type="ECO:0000313" key="3">
    <source>
        <dbReference type="Proteomes" id="UP001521184"/>
    </source>
</evidence>
<name>A0ABR3TGU4_9PEZI</name>
<dbReference type="Proteomes" id="UP001521184">
    <property type="component" value="Unassembled WGS sequence"/>
</dbReference>
<keyword evidence="3" id="KW-1185">Reference proteome</keyword>
<dbReference type="EMBL" id="JAKEKT020000076">
    <property type="protein sequence ID" value="KAL1638651.1"/>
    <property type="molecule type" value="Genomic_DNA"/>
</dbReference>
<dbReference type="PANTHER" id="PTHR24148">
    <property type="entry name" value="ANKYRIN REPEAT DOMAIN-CONTAINING PROTEIN 39 HOMOLOG-RELATED"/>
    <property type="match status" value="1"/>
</dbReference>
<accession>A0ABR3TGU4</accession>